<keyword evidence="3" id="KW-1185">Reference proteome</keyword>
<evidence type="ECO:0000256" key="1">
    <source>
        <dbReference type="SAM" id="MobiDB-lite"/>
    </source>
</evidence>
<gene>
    <name evidence="2" type="ORF">CCHR01_07314</name>
</gene>
<dbReference type="AlphaFoldDB" id="A0AAD9AL18"/>
<feature type="region of interest" description="Disordered" evidence="1">
    <location>
        <begin position="123"/>
        <end position="158"/>
    </location>
</feature>
<name>A0AAD9AL18_9PEZI</name>
<sequence length="158" mass="18352">MTIVFMIDTRPPRDVLTRSKREVPIKVRLEYAPVLSIVWWHRRRRSVSGRSHFHSLGADDAFPYSNGGMWYFCFEPSRGSSLTTWTCHEQLPPLNHPSRNFRHSWISKGLALLLSRVLQRSREAPLQDPPRQDQTTGNTKLSPSLRDDPFPSLPLRTF</sequence>
<comment type="caution">
    <text evidence="2">The sequence shown here is derived from an EMBL/GenBank/DDBJ whole genome shotgun (WGS) entry which is preliminary data.</text>
</comment>
<evidence type="ECO:0000313" key="2">
    <source>
        <dbReference type="EMBL" id="KAK1850076.1"/>
    </source>
</evidence>
<proteinExistence type="predicted"/>
<protein>
    <submittedName>
        <fullName evidence="2">Uncharacterized protein</fullName>
    </submittedName>
</protein>
<evidence type="ECO:0000313" key="3">
    <source>
        <dbReference type="Proteomes" id="UP001243330"/>
    </source>
</evidence>
<accession>A0AAD9AL18</accession>
<dbReference type="Proteomes" id="UP001243330">
    <property type="component" value="Unassembled WGS sequence"/>
</dbReference>
<feature type="compositionally biased region" description="Polar residues" evidence="1">
    <location>
        <begin position="132"/>
        <end position="142"/>
    </location>
</feature>
<dbReference type="EMBL" id="JAQOWY010000128">
    <property type="protein sequence ID" value="KAK1850076.1"/>
    <property type="molecule type" value="Genomic_DNA"/>
</dbReference>
<organism evidence="2 3">
    <name type="scientific">Colletotrichum chrysophilum</name>
    <dbReference type="NCBI Taxonomy" id="1836956"/>
    <lineage>
        <taxon>Eukaryota</taxon>
        <taxon>Fungi</taxon>
        <taxon>Dikarya</taxon>
        <taxon>Ascomycota</taxon>
        <taxon>Pezizomycotina</taxon>
        <taxon>Sordariomycetes</taxon>
        <taxon>Hypocreomycetidae</taxon>
        <taxon>Glomerellales</taxon>
        <taxon>Glomerellaceae</taxon>
        <taxon>Colletotrichum</taxon>
        <taxon>Colletotrichum gloeosporioides species complex</taxon>
    </lineage>
</organism>
<reference evidence="2" key="1">
    <citation type="submission" date="2023-01" db="EMBL/GenBank/DDBJ databases">
        <title>Colletotrichum chrysophilum M932 genome sequence.</title>
        <authorList>
            <person name="Baroncelli R."/>
        </authorList>
    </citation>
    <scope>NUCLEOTIDE SEQUENCE</scope>
    <source>
        <strain evidence="2">M932</strain>
    </source>
</reference>